<dbReference type="PROSITE" id="PS51194">
    <property type="entry name" value="HELICASE_CTER"/>
    <property type="match status" value="1"/>
</dbReference>
<accession>A0AAW0ASQ2</accession>
<keyword evidence="10" id="KW-0378">Hydrolase</keyword>
<comment type="caution">
    <text evidence="10">The sequence shown here is derived from an EMBL/GenBank/DDBJ whole genome shotgun (WGS) entry which is preliminary data.</text>
</comment>
<dbReference type="SMART" id="SM00490">
    <property type="entry name" value="HELICc"/>
    <property type="match status" value="1"/>
</dbReference>
<dbReference type="GO" id="GO:0005737">
    <property type="term" value="C:cytoplasm"/>
    <property type="evidence" value="ECO:0007669"/>
    <property type="project" value="TreeGrafter"/>
</dbReference>
<evidence type="ECO:0000259" key="8">
    <source>
        <dbReference type="PROSITE" id="PS51192"/>
    </source>
</evidence>
<dbReference type="InterPro" id="IPR027417">
    <property type="entry name" value="P-loop_NTPase"/>
</dbReference>
<dbReference type="EMBL" id="JAWWNJ010000052">
    <property type="protein sequence ID" value="KAK7016068.1"/>
    <property type="molecule type" value="Genomic_DNA"/>
</dbReference>
<dbReference type="PANTHER" id="PTHR13710">
    <property type="entry name" value="DNA HELICASE RECQ FAMILY MEMBER"/>
    <property type="match status" value="1"/>
</dbReference>
<dbReference type="AlphaFoldDB" id="A0AAW0ASQ2"/>
<comment type="similarity">
    <text evidence="1">Belongs to the helicase family. RecQ subfamily.</text>
</comment>
<dbReference type="InterPro" id="IPR011545">
    <property type="entry name" value="DEAD/DEAH_box_helicase_dom"/>
</dbReference>
<gene>
    <name evidence="10" type="ORF">R3P38DRAFT_3321530</name>
</gene>
<keyword evidence="10" id="KW-0347">Helicase</keyword>
<name>A0AAW0ASQ2_9AGAR</name>
<evidence type="ECO:0000256" key="4">
    <source>
        <dbReference type="ARBA" id="ARBA00023125"/>
    </source>
</evidence>
<feature type="domain" description="Helicase C-terminal" evidence="9">
    <location>
        <begin position="271"/>
        <end position="423"/>
    </location>
</feature>
<sequence>MEPHDPSIYVELQKTLQEFRQMPLDELTTVALDILPLDRSLLSFFDTLDIEHRTLALRACLLVYFASKCTIVPKQFQLEANNALEDRRDVLIDSGTGSGKTLCQIIPNLMHPMTMSVTISPLKRLQILQVAELQRWGINAISINEDTPNNPELWNVTRLVNDQTFAKKIARVHIDEAHFLHTAGKPHYGLPAFRPSWGALDEFRLRLPKGTPVQALSGTLPPHIKSAVVDHLNFDPATFLSLKLSTNRPNILFATHRIVGSITDLRNLDFLVDIPFTRIVKTIVYHDDTQRTADAADHQDKRLPERLRNTGVVRHYHGGMSKQYLQEVFDDFRDPSGTCKILHATEGASTGLHVEDLEAVVDYGLPQHKVTSLQRGGRCGRRGQQSVYLVMAEPWTYTVSLEATEISSNDPDRPIAGRLTKKSRKPERAGLAMVVYVRSQLCLREMIARYLADTSREALEISTAWCCDVDHPENPSRKFDKRTFFPGRFIYGDENGRIYAGDVDEEDRIHLNPVKGRKRKAKGTANRKVVQRAPLQEKLRSWLATAHASDPLRVVRPASFILDAKAIKSLSTVHPDRIQEVVDVVSTVEQTEEWGNEWGAAIFSVISAYDAHLPRNPTRKKKKVSETYQAVREKPGKANQPLAEISTNTRRSSRLAKKYSDEAEIIV</sequence>
<dbReference type="Pfam" id="PF00271">
    <property type="entry name" value="Helicase_C"/>
    <property type="match status" value="1"/>
</dbReference>
<evidence type="ECO:0000256" key="7">
    <source>
        <dbReference type="ARBA" id="ARBA00034808"/>
    </source>
</evidence>
<keyword evidence="5" id="KW-0413">Isomerase</keyword>
<dbReference type="PROSITE" id="PS51192">
    <property type="entry name" value="HELICASE_ATP_BIND_1"/>
    <property type="match status" value="1"/>
</dbReference>
<keyword evidence="11" id="KW-1185">Reference proteome</keyword>
<protein>
    <recommendedName>
        <fullName evidence="7">DNA 3'-5' helicase</fullName>
        <ecNumber evidence="7">5.6.2.4</ecNumber>
    </recommendedName>
</protein>
<evidence type="ECO:0000256" key="2">
    <source>
        <dbReference type="ARBA" id="ARBA00022741"/>
    </source>
</evidence>
<dbReference type="GO" id="GO:0009378">
    <property type="term" value="F:four-way junction helicase activity"/>
    <property type="evidence" value="ECO:0007669"/>
    <property type="project" value="TreeGrafter"/>
</dbReference>
<dbReference type="GO" id="GO:0043138">
    <property type="term" value="F:3'-5' DNA helicase activity"/>
    <property type="evidence" value="ECO:0007669"/>
    <property type="project" value="UniProtKB-EC"/>
</dbReference>
<evidence type="ECO:0000259" key="9">
    <source>
        <dbReference type="PROSITE" id="PS51194"/>
    </source>
</evidence>
<evidence type="ECO:0000256" key="1">
    <source>
        <dbReference type="ARBA" id="ARBA00005446"/>
    </source>
</evidence>
<dbReference type="PANTHER" id="PTHR13710:SF105">
    <property type="entry name" value="ATP-DEPENDENT DNA HELICASE Q1"/>
    <property type="match status" value="1"/>
</dbReference>
<dbReference type="Pfam" id="PF00270">
    <property type="entry name" value="DEAD"/>
    <property type="match status" value="1"/>
</dbReference>
<dbReference type="GO" id="GO:0005694">
    <property type="term" value="C:chromosome"/>
    <property type="evidence" value="ECO:0007669"/>
    <property type="project" value="TreeGrafter"/>
</dbReference>
<feature type="domain" description="Helicase ATP-binding" evidence="8">
    <location>
        <begin position="81"/>
        <end position="238"/>
    </location>
</feature>
<proteinExistence type="inferred from homology"/>
<dbReference type="InterPro" id="IPR014001">
    <property type="entry name" value="Helicase_ATP-bd"/>
</dbReference>
<evidence type="ECO:0000313" key="10">
    <source>
        <dbReference type="EMBL" id="KAK7016068.1"/>
    </source>
</evidence>
<dbReference type="GO" id="GO:0003677">
    <property type="term" value="F:DNA binding"/>
    <property type="evidence" value="ECO:0007669"/>
    <property type="project" value="UniProtKB-KW"/>
</dbReference>
<keyword evidence="2" id="KW-0547">Nucleotide-binding</keyword>
<dbReference type="Proteomes" id="UP001362999">
    <property type="component" value="Unassembled WGS sequence"/>
</dbReference>
<reference evidence="10 11" key="1">
    <citation type="journal article" date="2024" name="J Genomics">
        <title>Draft genome sequencing and assembly of Favolaschia claudopus CIRM-BRFM 2984 isolated from oak limbs.</title>
        <authorList>
            <person name="Navarro D."/>
            <person name="Drula E."/>
            <person name="Chaduli D."/>
            <person name="Cazenave R."/>
            <person name="Ahrendt S."/>
            <person name="Wang J."/>
            <person name="Lipzen A."/>
            <person name="Daum C."/>
            <person name="Barry K."/>
            <person name="Grigoriev I.V."/>
            <person name="Favel A."/>
            <person name="Rosso M.N."/>
            <person name="Martin F."/>
        </authorList>
    </citation>
    <scope>NUCLEOTIDE SEQUENCE [LARGE SCALE GENOMIC DNA]</scope>
    <source>
        <strain evidence="10 11">CIRM-BRFM 2984</strain>
    </source>
</reference>
<keyword evidence="4" id="KW-0238">DNA-binding</keyword>
<evidence type="ECO:0000256" key="5">
    <source>
        <dbReference type="ARBA" id="ARBA00023235"/>
    </source>
</evidence>
<dbReference type="SUPFAM" id="SSF52540">
    <property type="entry name" value="P-loop containing nucleoside triphosphate hydrolases"/>
    <property type="match status" value="2"/>
</dbReference>
<comment type="catalytic activity">
    <reaction evidence="6">
        <text>Couples ATP hydrolysis with the unwinding of duplex DNA by translocating in the 3'-5' direction.</text>
        <dbReference type="EC" id="5.6.2.4"/>
    </reaction>
</comment>
<evidence type="ECO:0000256" key="3">
    <source>
        <dbReference type="ARBA" id="ARBA00022840"/>
    </source>
</evidence>
<evidence type="ECO:0000313" key="11">
    <source>
        <dbReference type="Proteomes" id="UP001362999"/>
    </source>
</evidence>
<dbReference type="EC" id="5.6.2.4" evidence="7"/>
<organism evidence="10 11">
    <name type="scientific">Favolaschia claudopus</name>
    <dbReference type="NCBI Taxonomy" id="2862362"/>
    <lineage>
        <taxon>Eukaryota</taxon>
        <taxon>Fungi</taxon>
        <taxon>Dikarya</taxon>
        <taxon>Basidiomycota</taxon>
        <taxon>Agaricomycotina</taxon>
        <taxon>Agaricomycetes</taxon>
        <taxon>Agaricomycetidae</taxon>
        <taxon>Agaricales</taxon>
        <taxon>Marasmiineae</taxon>
        <taxon>Mycenaceae</taxon>
        <taxon>Favolaschia</taxon>
    </lineage>
</organism>
<dbReference type="GO" id="GO:0000724">
    <property type="term" value="P:double-strand break repair via homologous recombination"/>
    <property type="evidence" value="ECO:0007669"/>
    <property type="project" value="TreeGrafter"/>
</dbReference>
<dbReference type="Gene3D" id="3.40.50.300">
    <property type="entry name" value="P-loop containing nucleotide triphosphate hydrolases"/>
    <property type="match status" value="3"/>
</dbReference>
<dbReference type="InterPro" id="IPR001650">
    <property type="entry name" value="Helicase_C-like"/>
</dbReference>
<keyword evidence="3" id="KW-0067">ATP-binding</keyword>
<evidence type="ECO:0000256" key="6">
    <source>
        <dbReference type="ARBA" id="ARBA00034617"/>
    </source>
</evidence>
<dbReference type="GO" id="GO:0005524">
    <property type="term" value="F:ATP binding"/>
    <property type="evidence" value="ECO:0007669"/>
    <property type="project" value="UniProtKB-KW"/>
</dbReference>